<dbReference type="GO" id="GO:0046961">
    <property type="term" value="F:proton-transporting ATPase activity, rotational mechanism"/>
    <property type="evidence" value="ECO:0007669"/>
    <property type="project" value="InterPro"/>
</dbReference>
<comment type="similarity">
    <text evidence="1">Belongs to the V-ATPase F subunit family.</text>
</comment>
<evidence type="ECO:0000256" key="3">
    <source>
        <dbReference type="ARBA" id="ARBA00023065"/>
    </source>
</evidence>
<keyword evidence="2" id="KW-0813">Transport</keyword>
<evidence type="ECO:0008006" key="6">
    <source>
        <dbReference type="Google" id="ProtNLM"/>
    </source>
</evidence>
<keyword evidence="3" id="KW-0406">Ion transport</keyword>
<dbReference type="AlphaFoldDB" id="A0A2R7Y5Y2"/>
<protein>
    <recommendedName>
        <fullName evidence="6">V-type ATP synthase subunit F</fullName>
    </recommendedName>
</protein>
<proteinExistence type="inferred from homology"/>
<dbReference type="Proteomes" id="UP000244093">
    <property type="component" value="Unassembled WGS sequence"/>
</dbReference>
<comment type="caution">
    <text evidence="4">The sequence shown here is derived from an EMBL/GenBank/DDBJ whole genome shotgun (WGS) entry which is preliminary data.</text>
</comment>
<evidence type="ECO:0000313" key="5">
    <source>
        <dbReference type="Proteomes" id="UP000244093"/>
    </source>
</evidence>
<organism evidence="4 5">
    <name type="scientific">Zestosphaera tikiterensis</name>
    <dbReference type="NCBI Taxonomy" id="1973259"/>
    <lineage>
        <taxon>Archaea</taxon>
        <taxon>Thermoproteota</taxon>
        <taxon>Thermoprotei</taxon>
        <taxon>Desulfurococcales</taxon>
        <taxon>Desulfurococcaceae</taxon>
        <taxon>Zestosphaera</taxon>
    </lineage>
</organism>
<evidence type="ECO:0000256" key="1">
    <source>
        <dbReference type="ARBA" id="ARBA00010148"/>
    </source>
</evidence>
<gene>
    <name evidence="4" type="ORF">B7O98_04830</name>
</gene>
<name>A0A2R7Y5Y2_9CREN</name>
<sequence>MTLSIAKKEIVVLGEEDFIAGFKLAGVRKSFVINANKPTDELREIVSKVLTSVYEDPSVGVVIIQYKLKEVAEKVLKATQHPLILFLPSGREVGKVDVKELYSRQIKSFLGISMEV</sequence>
<reference evidence="4 5" key="1">
    <citation type="journal article" date="2018" name="Syst. Appl. Microbiol.">
        <title>A new symbiotic nanoarchaeote (Candidatus Nanoclepta minutus) and its host (Zestosphaera tikiterensis gen. nov., sp. nov.) from a New Zealand hot spring.</title>
        <authorList>
            <person name="St John E."/>
            <person name="Liu Y."/>
            <person name="Podar M."/>
            <person name="Stott M.B."/>
            <person name="Meneghin J."/>
            <person name="Chen Z."/>
            <person name="Lagutin K."/>
            <person name="Mitchell K."/>
            <person name="Reysenbach A.L."/>
        </authorList>
    </citation>
    <scope>NUCLEOTIDE SEQUENCE [LARGE SCALE GENOMIC DNA]</scope>
    <source>
        <strain evidence="4">NZ3</strain>
    </source>
</reference>
<dbReference type="EMBL" id="NBVN01000003">
    <property type="protein sequence ID" value="PUA32777.1"/>
    <property type="molecule type" value="Genomic_DNA"/>
</dbReference>
<dbReference type="InterPro" id="IPR008218">
    <property type="entry name" value="ATPase_V1-cplx_f_g_su"/>
</dbReference>
<dbReference type="SUPFAM" id="SSF159468">
    <property type="entry name" value="AtpF-like"/>
    <property type="match status" value="1"/>
</dbReference>
<evidence type="ECO:0000313" key="4">
    <source>
        <dbReference type="EMBL" id="PUA32777.1"/>
    </source>
</evidence>
<evidence type="ECO:0000256" key="2">
    <source>
        <dbReference type="ARBA" id="ARBA00022448"/>
    </source>
</evidence>
<dbReference type="Pfam" id="PF01990">
    <property type="entry name" value="ATP-synt_F"/>
    <property type="match status" value="1"/>
</dbReference>
<dbReference type="Gene3D" id="3.40.50.10580">
    <property type="entry name" value="ATPase, V1 complex, subunit F"/>
    <property type="match status" value="1"/>
</dbReference>
<dbReference type="InterPro" id="IPR036906">
    <property type="entry name" value="ATPase_V1_fsu_sf"/>
</dbReference>
<accession>A0A2R7Y5Y2</accession>